<dbReference type="Gene3D" id="3.30.1050.10">
    <property type="entry name" value="SCP2 sterol-binding domain"/>
    <property type="match status" value="1"/>
</dbReference>
<dbReference type="Proteomes" id="UP000569329">
    <property type="component" value="Unassembled WGS sequence"/>
</dbReference>
<gene>
    <name evidence="1" type="ORF">FHX42_003993</name>
</gene>
<keyword evidence="2" id="KW-1185">Reference proteome</keyword>
<name>A0A839DYQ1_9PSEU</name>
<dbReference type="EMBL" id="JACGWZ010000006">
    <property type="protein sequence ID" value="MBA8826614.1"/>
    <property type="molecule type" value="Genomic_DNA"/>
</dbReference>
<reference evidence="1 2" key="1">
    <citation type="submission" date="2020-07" db="EMBL/GenBank/DDBJ databases">
        <title>Sequencing the genomes of 1000 actinobacteria strains.</title>
        <authorList>
            <person name="Klenk H.-P."/>
        </authorList>
    </citation>
    <scope>NUCLEOTIDE SEQUENCE [LARGE SCALE GENOMIC DNA]</scope>
    <source>
        <strain evidence="1 2">DSM 45975</strain>
    </source>
</reference>
<dbReference type="AlphaFoldDB" id="A0A839DYQ1"/>
<sequence>MPVFSSSEQAQEVFRTLFEILLEDDVFLFRMTDSNLSLHLVQTKPDVEMFVSPDGVHDGPPPSRATIRIKMSCDTAHSLWKGELLMPMALGTGKVRIKGSVSKVMEFVPILQPAFDRYPEIIAARKIES</sequence>
<dbReference type="RefSeq" id="WP_182545838.1">
    <property type="nucleotide sequence ID" value="NZ_JACGWZ010000006.1"/>
</dbReference>
<organism evidence="1 2">
    <name type="scientific">Halosaccharopolyspora lacisalsi</name>
    <dbReference type="NCBI Taxonomy" id="1000566"/>
    <lineage>
        <taxon>Bacteria</taxon>
        <taxon>Bacillati</taxon>
        <taxon>Actinomycetota</taxon>
        <taxon>Actinomycetes</taxon>
        <taxon>Pseudonocardiales</taxon>
        <taxon>Pseudonocardiaceae</taxon>
        <taxon>Halosaccharopolyspora</taxon>
    </lineage>
</organism>
<evidence type="ECO:0000313" key="2">
    <source>
        <dbReference type="Proteomes" id="UP000569329"/>
    </source>
</evidence>
<proteinExistence type="predicted"/>
<evidence type="ECO:0000313" key="1">
    <source>
        <dbReference type="EMBL" id="MBA8826614.1"/>
    </source>
</evidence>
<dbReference type="InterPro" id="IPR036527">
    <property type="entry name" value="SCP2_sterol-bd_dom_sf"/>
</dbReference>
<protein>
    <submittedName>
        <fullName evidence="1">Putative sterol carrier protein</fullName>
    </submittedName>
</protein>
<comment type="caution">
    <text evidence="1">The sequence shown here is derived from an EMBL/GenBank/DDBJ whole genome shotgun (WGS) entry which is preliminary data.</text>
</comment>
<dbReference type="SUPFAM" id="SSF55718">
    <property type="entry name" value="SCP-like"/>
    <property type="match status" value="1"/>
</dbReference>
<accession>A0A839DYQ1</accession>